<dbReference type="Gene3D" id="3.80.10.10">
    <property type="entry name" value="Ribonuclease Inhibitor"/>
    <property type="match status" value="1"/>
</dbReference>
<protein>
    <recommendedName>
        <fullName evidence="3">F-box domain-containing protein</fullName>
    </recommendedName>
</protein>
<accession>J4HVM6</accession>
<dbReference type="Proteomes" id="UP000006352">
    <property type="component" value="Unassembled WGS sequence"/>
</dbReference>
<sequence length="304" mass="33854">MAKLQVLDLHLPQDEADSDELSQLGLVGLVSLRSLLVAGSVIQVGTLLNGISSSHLESIEIAYHHVDSDFDAVRLGPHINILRTLGTKFCVSLRSLEVNYWPFRLDDILQLSSFLSPVLNVRGLRSLTLQSEQELSFLDDPIQLITTEWDELEVLNIGDFARVYNYVSPSTSICCLIDFARHHPNLYFLRLFGTCFRPPSDAEYPLNLEAPLLPYAHGLRQLRLGISEGMHILNDIKTAQFLDNIFPNLDIQDQVAKASADAARNGKAWDRVVCMIDGSAIGPRETFAVLKGKLCIIQEDLTVS</sequence>
<name>J4HVM6_9APHY</name>
<dbReference type="RefSeq" id="XP_012180115.1">
    <property type="nucleotide sequence ID" value="XM_012324725.1"/>
</dbReference>
<gene>
    <name evidence="1" type="ORF">FIBRA_02874</name>
</gene>
<dbReference type="AlphaFoldDB" id="J4HVM6"/>
<evidence type="ECO:0008006" key="3">
    <source>
        <dbReference type="Google" id="ProtNLM"/>
    </source>
</evidence>
<evidence type="ECO:0000313" key="2">
    <source>
        <dbReference type="Proteomes" id="UP000006352"/>
    </source>
</evidence>
<reference evidence="1 2" key="1">
    <citation type="journal article" date="2012" name="Appl. Environ. Microbiol.">
        <title>Short-read sequencing for genomic analysis of the brown rot fungus Fibroporia radiculosa.</title>
        <authorList>
            <person name="Tang J.D."/>
            <person name="Perkins A.D."/>
            <person name="Sonstegard T.S."/>
            <person name="Schroeder S.G."/>
            <person name="Burgess S.C."/>
            <person name="Diehl S.V."/>
        </authorList>
    </citation>
    <scope>NUCLEOTIDE SEQUENCE [LARGE SCALE GENOMIC DNA]</scope>
    <source>
        <strain evidence="1 2">TFFH 294</strain>
    </source>
</reference>
<dbReference type="GeneID" id="24095743"/>
<dbReference type="InterPro" id="IPR032675">
    <property type="entry name" value="LRR_dom_sf"/>
</dbReference>
<dbReference type="InParanoid" id="J4HVM6"/>
<dbReference type="HOGENOM" id="CLU_915373_0_0_1"/>
<keyword evidence="2" id="KW-1185">Reference proteome</keyword>
<dbReference type="EMBL" id="HE797007">
    <property type="protein sequence ID" value="CCM00832.1"/>
    <property type="molecule type" value="Genomic_DNA"/>
</dbReference>
<proteinExistence type="predicted"/>
<evidence type="ECO:0000313" key="1">
    <source>
        <dbReference type="EMBL" id="CCM00832.1"/>
    </source>
</evidence>
<organism evidence="1 2">
    <name type="scientific">Fibroporia radiculosa</name>
    <dbReference type="NCBI Taxonomy" id="599839"/>
    <lineage>
        <taxon>Eukaryota</taxon>
        <taxon>Fungi</taxon>
        <taxon>Dikarya</taxon>
        <taxon>Basidiomycota</taxon>
        <taxon>Agaricomycotina</taxon>
        <taxon>Agaricomycetes</taxon>
        <taxon>Polyporales</taxon>
        <taxon>Fibroporiaceae</taxon>
        <taxon>Fibroporia</taxon>
    </lineage>
</organism>